<sequence>MLERAFGWPDEKQPISAIHHAFEILVEVYSKSIFSYRIRVLCTTLDDFLFHITFTVNTHPPSLNYERDNYHRLSFMDQHFLVTKIIIRLFQLCPNYLNGSFGECGCLLEEEVSSNWDFDGSSSYQNFYASFLPGNHSIEYSRLDAQESTADSSHEDRLETGEAGEGGTVVERAYTASTCLKLRIKTNHRSIGTSVHLQTFYTVSAILESPLRHHVPITLLPSADDLFLAASFRCISEVQSTSAFTGATSNQFFCRRRRSWCEAVQGAGIVGTGCFS</sequence>
<dbReference type="EMBL" id="MU003508">
    <property type="protein sequence ID" value="KAF2470497.1"/>
    <property type="molecule type" value="Genomic_DNA"/>
</dbReference>
<dbReference type="Proteomes" id="UP000799755">
    <property type="component" value="Unassembled WGS sequence"/>
</dbReference>
<comment type="caution">
    <text evidence="1">The sequence shown here is derived from an EMBL/GenBank/DDBJ whole genome shotgun (WGS) entry which is preliminary data.</text>
</comment>
<name>A0ACB6QWP2_9PLEO</name>
<gene>
    <name evidence="1" type="ORF">BDR25DRAFT_355593</name>
</gene>
<organism evidence="1 2">
    <name type="scientific">Lindgomyces ingoldianus</name>
    <dbReference type="NCBI Taxonomy" id="673940"/>
    <lineage>
        <taxon>Eukaryota</taxon>
        <taxon>Fungi</taxon>
        <taxon>Dikarya</taxon>
        <taxon>Ascomycota</taxon>
        <taxon>Pezizomycotina</taxon>
        <taxon>Dothideomycetes</taxon>
        <taxon>Pleosporomycetidae</taxon>
        <taxon>Pleosporales</taxon>
        <taxon>Lindgomycetaceae</taxon>
        <taxon>Lindgomyces</taxon>
    </lineage>
</organism>
<evidence type="ECO:0000313" key="2">
    <source>
        <dbReference type="Proteomes" id="UP000799755"/>
    </source>
</evidence>
<protein>
    <submittedName>
        <fullName evidence="1">Uncharacterized protein</fullName>
    </submittedName>
</protein>
<evidence type="ECO:0000313" key="1">
    <source>
        <dbReference type="EMBL" id="KAF2470497.1"/>
    </source>
</evidence>
<accession>A0ACB6QWP2</accession>
<proteinExistence type="predicted"/>
<keyword evidence="2" id="KW-1185">Reference proteome</keyword>
<reference evidence="1" key="1">
    <citation type="journal article" date="2020" name="Stud. Mycol.">
        <title>101 Dothideomycetes genomes: a test case for predicting lifestyles and emergence of pathogens.</title>
        <authorList>
            <person name="Haridas S."/>
            <person name="Albert R."/>
            <person name="Binder M."/>
            <person name="Bloem J."/>
            <person name="Labutti K."/>
            <person name="Salamov A."/>
            <person name="Andreopoulos B."/>
            <person name="Baker S."/>
            <person name="Barry K."/>
            <person name="Bills G."/>
            <person name="Bluhm B."/>
            <person name="Cannon C."/>
            <person name="Castanera R."/>
            <person name="Culley D."/>
            <person name="Daum C."/>
            <person name="Ezra D."/>
            <person name="Gonzalez J."/>
            <person name="Henrissat B."/>
            <person name="Kuo A."/>
            <person name="Liang C."/>
            <person name="Lipzen A."/>
            <person name="Lutzoni F."/>
            <person name="Magnuson J."/>
            <person name="Mondo S."/>
            <person name="Nolan M."/>
            <person name="Ohm R."/>
            <person name="Pangilinan J."/>
            <person name="Park H.-J."/>
            <person name="Ramirez L."/>
            <person name="Alfaro M."/>
            <person name="Sun H."/>
            <person name="Tritt A."/>
            <person name="Yoshinaga Y."/>
            <person name="Zwiers L.-H."/>
            <person name="Turgeon B."/>
            <person name="Goodwin S."/>
            <person name="Spatafora J."/>
            <person name="Crous P."/>
            <person name="Grigoriev I."/>
        </authorList>
    </citation>
    <scope>NUCLEOTIDE SEQUENCE</scope>
    <source>
        <strain evidence="1">ATCC 200398</strain>
    </source>
</reference>